<dbReference type="Gene3D" id="2.120.10.80">
    <property type="entry name" value="Kelch-type beta propeller"/>
    <property type="match status" value="1"/>
</dbReference>
<dbReference type="SMART" id="SM00612">
    <property type="entry name" value="Kelch"/>
    <property type="match status" value="2"/>
</dbReference>
<gene>
    <name evidence="1" type="ORF">ACWI_33630</name>
</gene>
<dbReference type="STRING" id="52694.ACWI_33630"/>
<dbReference type="PANTHER" id="PTHR46375">
    <property type="entry name" value="KELCH REPEAT AND BTB DOMAIN-CONTAINING PROTEIN 13-RELATED"/>
    <property type="match status" value="1"/>
</dbReference>
<reference evidence="1 2" key="1">
    <citation type="submission" date="2015-09" db="EMBL/GenBank/DDBJ databases">
        <title>Genome sequence of Acetobacterium wieringae DSM 1911.</title>
        <authorList>
            <person name="Poehlein A."/>
            <person name="Bengelsdorf F.R."/>
            <person name="Schiel-Bengelsdorf B."/>
            <person name="Duerre P."/>
            <person name="Daniel R."/>
        </authorList>
    </citation>
    <scope>NUCLEOTIDE SEQUENCE [LARGE SCALE GENOMIC DNA]</scope>
    <source>
        <strain evidence="1 2">DSM 1911</strain>
    </source>
</reference>
<dbReference type="Pfam" id="PF24681">
    <property type="entry name" value="Kelch_KLHDC2_KLHL20_DRC7"/>
    <property type="match status" value="1"/>
</dbReference>
<dbReference type="InterPro" id="IPR015915">
    <property type="entry name" value="Kelch-typ_b-propeller"/>
</dbReference>
<dbReference type="InterPro" id="IPR006652">
    <property type="entry name" value="Kelch_1"/>
</dbReference>
<dbReference type="OrthoDB" id="319589at2"/>
<dbReference type="InterPro" id="IPR052392">
    <property type="entry name" value="Kelch-BTB_domain-containing"/>
</dbReference>
<dbReference type="EMBL" id="LKEU01000044">
    <property type="protein sequence ID" value="OFV69169.1"/>
    <property type="molecule type" value="Genomic_DNA"/>
</dbReference>
<protein>
    <submittedName>
        <fullName evidence="1">Kelch motif protein</fullName>
    </submittedName>
</protein>
<accession>A0A1F2PCN2</accession>
<name>A0A1F2PCN2_9FIRM</name>
<dbReference type="SUPFAM" id="SSF117281">
    <property type="entry name" value="Kelch motif"/>
    <property type="match status" value="1"/>
</dbReference>
<organism evidence="1 2">
    <name type="scientific">Acetobacterium wieringae</name>
    <dbReference type="NCBI Taxonomy" id="52694"/>
    <lineage>
        <taxon>Bacteria</taxon>
        <taxon>Bacillati</taxon>
        <taxon>Bacillota</taxon>
        <taxon>Clostridia</taxon>
        <taxon>Eubacteriales</taxon>
        <taxon>Eubacteriaceae</taxon>
        <taxon>Acetobacterium</taxon>
    </lineage>
</organism>
<dbReference type="PANTHER" id="PTHR46375:SF3">
    <property type="entry name" value="KELCH REPEAT AND BTB DOMAIN-CONTAINING PROTEIN 13"/>
    <property type="match status" value="1"/>
</dbReference>
<proteinExistence type="predicted"/>
<comment type="caution">
    <text evidence="1">The sequence shown here is derived from an EMBL/GenBank/DDBJ whole genome shotgun (WGS) entry which is preliminary data.</text>
</comment>
<dbReference type="Proteomes" id="UP000176244">
    <property type="component" value="Unassembled WGS sequence"/>
</dbReference>
<dbReference type="AlphaFoldDB" id="A0A1F2PCN2"/>
<dbReference type="RefSeq" id="WP_070372606.1">
    <property type="nucleotide sequence ID" value="NZ_LKEU01000044.1"/>
</dbReference>
<sequence>MATKTLSENIQTAITDLSNIKTALVGKGVAIPSGTPTNSYSGLIDGLLIGTPASAEFNIHFGDVAPEDTTKLWVKTTQVANIKLDCEISSVLNSTTRVNDILDASTNEIVSGVGGCAERVGNLVYLLGGYTMSPKILTYNLDTLVTVSTGVAMPSNYFRYAATGLVGDFIYLLGGLKYSTMSLDIYKYDILEKTMTKLAVAITNDGNHGWQSFAYATVGTRIYLFGGYNSTSFSNSNIVTKAYYFDTVSQTFTMITAPTNHYIEAGTAVIGTDIYLIGGRNSSGTSTNRITKYDTLLDTYTIVAYLPAAYTRCRAAVVGTDIYIYWDKNIFKLDSLTNTLSTVSSGLAWGFTEGSIVSHGTNIFYFCGSSLANAAFITTTEVALESNHLLISSLTSGHRIALFNQNGIDIKLPVSNVFKGDANNKAQKVEAYYYNNAQWNLI</sequence>
<evidence type="ECO:0000313" key="1">
    <source>
        <dbReference type="EMBL" id="OFV69169.1"/>
    </source>
</evidence>
<evidence type="ECO:0000313" key="2">
    <source>
        <dbReference type="Proteomes" id="UP000176244"/>
    </source>
</evidence>